<dbReference type="EC" id="2.7.7.9" evidence="2 7"/>
<sequence>MGHRVRKAVFPVGGLGTRFLPATKAMPKEMLTVVDKPLIQYAVEEAAAAGCEHFIFVTSRGKGALEDHFDAAPELERQLEEKHKDEALDAVRNYLPKTGRISYTRQTNPLGLGHAVWCARHLVGDEAFAVLLPDDLILSDVPCLAQMTAVYENVRGHLVASEDVPRAHTSRYGILDVESDDGVLAKAKGLVEKPKPEVAPSTLSIIGRYILDPVVFQPLDKQMRGAGNEIQLTDAMAATLDRVSFHGFRFTGTRYDCGDKVGFIAANAAFALHRPDMAEPVRAALAALLK</sequence>
<accession>A0A212KMH6</accession>
<dbReference type="EMBL" id="FLUO01000003">
    <property type="protein sequence ID" value="SBW12926.1"/>
    <property type="molecule type" value="Genomic_DNA"/>
</dbReference>
<comment type="catalytic activity">
    <reaction evidence="6 7">
        <text>alpha-D-glucose 1-phosphate + UTP + H(+) = UDP-alpha-D-glucose + diphosphate</text>
        <dbReference type="Rhea" id="RHEA:19889"/>
        <dbReference type="ChEBI" id="CHEBI:15378"/>
        <dbReference type="ChEBI" id="CHEBI:33019"/>
        <dbReference type="ChEBI" id="CHEBI:46398"/>
        <dbReference type="ChEBI" id="CHEBI:58601"/>
        <dbReference type="ChEBI" id="CHEBI:58885"/>
        <dbReference type="EC" id="2.7.7.9"/>
    </reaction>
</comment>
<gene>
    <name evidence="9" type="primary">celA</name>
    <name evidence="9" type="ORF">KL86APRO_30417</name>
</gene>
<feature type="domain" description="Nucleotidyl transferase" evidence="8">
    <location>
        <begin position="12"/>
        <end position="268"/>
    </location>
</feature>
<evidence type="ECO:0000256" key="5">
    <source>
        <dbReference type="ARBA" id="ARBA00022695"/>
    </source>
</evidence>
<dbReference type="Pfam" id="PF00483">
    <property type="entry name" value="NTP_transferase"/>
    <property type="match status" value="1"/>
</dbReference>
<dbReference type="NCBIfam" id="TIGR01099">
    <property type="entry name" value="galU"/>
    <property type="match status" value="1"/>
</dbReference>
<dbReference type="InterPro" id="IPR005771">
    <property type="entry name" value="GalU_uridylyltTrfase_bac/arc"/>
</dbReference>
<evidence type="ECO:0000256" key="4">
    <source>
        <dbReference type="ARBA" id="ARBA00022679"/>
    </source>
</evidence>
<keyword evidence="5 7" id="KW-0548">Nucleotidyltransferase</keyword>
<dbReference type="SUPFAM" id="SSF53448">
    <property type="entry name" value="Nucleotide-diphospho-sugar transferases"/>
    <property type="match status" value="1"/>
</dbReference>
<dbReference type="Gene3D" id="3.90.550.10">
    <property type="entry name" value="Spore Coat Polysaccharide Biosynthesis Protein SpsA, Chain A"/>
    <property type="match status" value="1"/>
</dbReference>
<dbReference type="InterPro" id="IPR029044">
    <property type="entry name" value="Nucleotide-diphossugar_trans"/>
</dbReference>
<name>A0A212KMH6_9PROT</name>
<dbReference type="PANTHER" id="PTHR43197">
    <property type="entry name" value="UTP--GLUCOSE-1-PHOSPHATE URIDYLYLTRANSFERASE"/>
    <property type="match status" value="1"/>
</dbReference>
<comment type="similarity">
    <text evidence="1 7">Belongs to the UDPGP type 2 family.</text>
</comment>
<dbReference type="PANTHER" id="PTHR43197:SF1">
    <property type="entry name" value="UTP--GLUCOSE-1-PHOSPHATE URIDYLYLTRANSFERASE"/>
    <property type="match status" value="1"/>
</dbReference>
<reference evidence="9" key="1">
    <citation type="submission" date="2016-04" db="EMBL/GenBank/DDBJ databases">
        <authorList>
            <person name="Evans L.H."/>
            <person name="Alamgir A."/>
            <person name="Owens N."/>
            <person name="Weber N.D."/>
            <person name="Virtaneva K."/>
            <person name="Barbian K."/>
            <person name="Babar A."/>
            <person name="Rosenke K."/>
        </authorList>
    </citation>
    <scope>NUCLEOTIDE SEQUENCE</scope>
    <source>
        <strain evidence="9">86</strain>
    </source>
</reference>
<organism evidence="9">
    <name type="scientific">uncultured Alphaproteobacteria bacterium</name>
    <dbReference type="NCBI Taxonomy" id="91750"/>
    <lineage>
        <taxon>Bacteria</taxon>
        <taxon>Pseudomonadati</taxon>
        <taxon>Pseudomonadota</taxon>
        <taxon>Alphaproteobacteria</taxon>
        <taxon>environmental samples</taxon>
    </lineage>
</organism>
<dbReference type="GO" id="GO:0003983">
    <property type="term" value="F:UTP:glucose-1-phosphate uridylyltransferase activity"/>
    <property type="evidence" value="ECO:0007669"/>
    <property type="project" value="UniProtKB-EC"/>
</dbReference>
<evidence type="ECO:0000256" key="6">
    <source>
        <dbReference type="ARBA" id="ARBA00048128"/>
    </source>
</evidence>
<proteinExistence type="inferred from homology"/>
<protein>
    <recommendedName>
        <fullName evidence="3 7">UTP--glucose-1-phosphate uridylyltransferase</fullName>
        <ecNumber evidence="2 7">2.7.7.9</ecNumber>
    </recommendedName>
    <alternativeName>
        <fullName evidence="7">UDP-glucose pyrophosphorylase</fullName>
    </alternativeName>
</protein>
<dbReference type="GO" id="GO:0006011">
    <property type="term" value="P:UDP-alpha-D-glucose metabolic process"/>
    <property type="evidence" value="ECO:0007669"/>
    <property type="project" value="InterPro"/>
</dbReference>
<evidence type="ECO:0000313" key="9">
    <source>
        <dbReference type="EMBL" id="SBW12926.1"/>
    </source>
</evidence>
<keyword evidence="4 7" id="KW-0808">Transferase</keyword>
<dbReference type="InterPro" id="IPR005835">
    <property type="entry name" value="NTP_transferase_dom"/>
</dbReference>
<evidence type="ECO:0000256" key="3">
    <source>
        <dbReference type="ARBA" id="ARBA00019048"/>
    </source>
</evidence>
<evidence type="ECO:0000256" key="2">
    <source>
        <dbReference type="ARBA" id="ARBA00012415"/>
    </source>
</evidence>
<evidence type="ECO:0000256" key="1">
    <source>
        <dbReference type="ARBA" id="ARBA00006890"/>
    </source>
</evidence>
<evidence type="ECO:0000256" key="7">
    <source>
        <dbReference type="RuleBase" id="RU361259"/>
    </source>
</evidence>
<dbReference type="CDD" id="cd02541">
    <property type="entry name" value="UGPase_prokaryotic"/>
    <property type="match status" value="1"/>
</dbReference>
<dbReference type="AlphaFoldDB" id="A0A212KMH6"/>
<evidence type="ECO:0000259" key="8">
    <source>
        <dbReference type="Pfam" id="PF00483"/>
    </source>
</evidence>